<proteinExistence type="predicted"/>
<dbReference type="Proteomes" id="UP000316621">
    <property type="component" value="Chromosome 4"/>
</dbReference>
<reference evidence="2 3" key="1">
    <citation type="journal article" date="2018" name="Science">
        <title>The opium poppy genome and morphinan production.</title>
        <authorList>
            <person name="Guo L."/>
            <person name="Winzer T."/>
            <person name="Yang X."/>
            <person name="Li Y."/>
            <person name="Ning Z."/>
            <person name="He Z."/>
            <person name="Teodor R."/>
            <person name="Lu Y."/>
            <person name="Bowser T.A."/>
            <person name="Graham I.A."/>
            <person name="Ye K."/>
        </authorList>
    </citation>
    <scope>NUCLEOTIDE SEQUENCE [LARGE SCALE GENOMIC DNA]</scope>
    <source>
        <strain evidence="3">cv. HN1</strain>
        <tissue evidence="2">Leaves</tissue>
    </source>
</reference>
<protein>
    <submittedName>
        <fullName evidence="2">Uncharacterized protein</fullName>
    </submittedName>
</protein>
<dbReference type="AlphaFoldDB" id="A0A4Y7JGL2"/>
<organism evidence="2 3">
    <name type="scientific">Papaver somniferum</name>
    <name type="common">Opium poppy</name>
    <dbReference type="NCBI Taxonomy" id="3469"/>
    <lineage>
        <taxon>Eukaryota</taxon>
        <taxon>Viridiplantae</taxon>
        <taxon>Streptophyta</taxon>
        <taxon>Embryophyta</taxon>
        <taxon>Tracheophyta</taxon>
        <taxon>Spermatophyta</taxon>
        <taxon>Magnoliopsida</taxon>
        <taxon>Ranunculales</taxon>
        <taxon>Papaveraceae</taxon>
        <taxon>Papaveroideae</taxon>
        <taxon>Papaver</taxon>
    </lineage>
</organism>
<evidence type="ECO:0000256" key="1">
    <source>
        <dbReference type="SAM" id="MobiDB-lite"/>
    </source>
</evidence>
<keyword evidence="3" id="KW-1185">Reference proteome</keyword>
<accession>A0A4Y7JGL2</accession>
<evidence type="ECO:0000313" key="2">
    <source>
        <dbReference type="EMBL" id="RZC59170.1"/>
    </source>
</evidence>
<dbReference type="Gramene" id="RZC59170">
    <property type="protein sequence ID" value="RZC59170"/>
    <property type="gene ID" value="C5167_006477"/>
</dbReference>
<sequence>MISKLDRKMEEHTKLVEEIKNDDEVVESNKKELIPLATSEHQEVVLRYGSFLYIQALINTTKEYGTKRGHLQPSKIDDGDVSTTCSKPEATRANY</sequence>
<evidence type="ECO:0000313" key="3">
    <source>
        <dbReference type="Proteomes" id="UP000316621"/>
    </source>
</evidence>
<dbReference type="EMBL" id="CM010718">
    <property type="protein sequence ID" value="RZC59170.1"/>
    <property type="molecule type" value="Genomic_DNA"/>
</dbReference>
<gene>
    <name evidence="2" type="ORF">C5167_006477</name>
</gene>
<feature type="region of interest" description="Disordered" evidence="1">
    <location>
        <begin position="67"/>
        <end position="95"/>
    </location>
</feature>
<name>A0A4Y7JGL2_PAPSO</name>